<proteinExistence type="predicted"/>
<evidence type="ECO:0000259" key="1">
    <source>
        <dbReference type="Pfam" id="PF01882"/>
    </source>
</evidence>
<dbReference type="RefSeq" id="WP_259612566.1">
    <property type="nucleotide sequence ID" value="NZ_CP091139.2"/>
</dbReference>
<dbReference type="PANTHER" id="PTHR34351:SF2">
    <property type="entry name" value="DUF58 DOMAIN-CONTAINING PROTEIN"/>
    <property type="match status" value="1"/>
</dbReference>
<evidence type="ECO:0000313" key="3">
    <source>
        <dbReference type="Proteomes" id="UP001054811"/>
    </source>
</evidence>
<gene>
    <name evidence="2" type="ORF">L2X98_22495</name>
</gene>
<accession>A0ABY5NL95</accession>
<dbReference type="Pfam" id="PF01882">
    <property type="entry name" value="DUF58"/>
    <property type="match status" value="1"/>
</dbReference>
<dbReference type="Proteomes" id="UP001054811">
    <property type="component" value="Chromosome"/>
</dbReference>
<evidence type="ECO:0000313" key="2">
    <source>
        <dbReference type="EMBL" id="UUT35918.1"/>
    </source>
</evidence>
<reference evidence="2" key="1">
    <citation type="submission" date="2022-01" db="EMBL/GenBank/DDBJ databases">
        <title>Microbacterium eymi and Microbacterium rhizovicinus sp. nov., isolated from the rhizospheric soil of Elymus tsukushiensis, a plant native to the Dokdo Islands, Republic of Korea.</title>
        <authorList>
            <person name="Hwang Y.J."/>
        </authorList>
    </citation>
    <scope>NUCLEOTIDE SEQUENCE</scope>
    <source>
        <strain evidence="2">KUDC0405</strain>
    </source>
</reference>
<keyword evidence="3" id="KW-1185">Reference proteome</keyword>
<name>A0ABY5NL95_9MICO</name>
<dbReference type="InterPro" id="IPR002881">
    <property type="entry name" value="DUF58"/>
</dbReference>
<dbReference type="PANTHER" id="PTHR34351">
    <property type="entry name" value="SLR1927 PROTEIN-RELATED"/>
    <property type="match status" value="1"/>
</dbReference>
<dbReference type="EMBL" id="CP091139">
    <property type="protein sequence ID" value="UUT35918.1"/>
    <property type="molecule type" value="Genomic_DNA"/>
</dbReference>
<sequence>MHPRTEAVPSTSAGLIRDLEGRSSRRLVDADMSFHAIREYVPGDARRQIHWKSTAKTGRLMVRQFEETRRSRLAVILSLERDEYASPDEFELGVSIAASLAVQALRDGRDLDVVTGAEIPRVVRGRMRSIEMIQAGTPRGLLDGFSRLNSFEHTMPLSEVCRLTVEASDTLSLAFVVCGSGTTPSGLRQAALAFSSSTAVVAVVCDEKAPPRTRPLGELTVMTVGLLADLPGLLLRGTQTASFSGAEAPA</sequence>
<feature type="domain" description="DUF58" evidence="1">
    <location>
        <begin position="37"/>
        <end position="115"/>
    </location>
</feature>
<protein>
    <submittedName>
        <fullName evidence="2">DUF58 domain-containing protein</fullName>
    </submittedName>
</protein>
<organism evidence="2 3">
    <name type="scientific">Microbacterium elymi</name>
    <dbReference type="NCBI Taxonomy" id="2909587"/>
    <lineage>
        <taxon>Bacteria</taxon>
        <taxon>Bacillati</taxon>
        <taxon>Actinomycetota</taxon>
        <taxon>Actinomycetes</taxon>
        <taxon>Micrococcales</taxon>
        <taxon>Microbacteriaceae</taxon>
        <taxon>Microbacterium</taxon>
    </lineage>
</organism>